<keyword evidence="8" id="KW-0146">Chitin degradation</keyword>
<sequence>MMMKMGNKLSMILVVMALIMIASVSAQNCGCASDLCCSKFGYCGTGDAYCGDGCQQGPCYSSPSTPSTPSTGGGDVSVADVVTQDFFNSIINQADASCAGKSFYTRDAFLNALNSYNNFGQLGSSDADKREIAAAFAHFTHETGHFCYIEEINGASHNYCDPSYTQYPCNANKQYFGRGPLQLTWNYNYGAAGNANGFDGLNAPETVANDVVVSFKVALWFWMNNVRPVVSQGFGATIRAINGAVECNGGNTPAVNARVSYYQQYCQQFGVSPGDKLTC</sequence>
<dbReference type="PROSITE" id="PS00026">
    <property type="entry name" value="CHIT_BIND_I_1"/>
    <property type="match status" value="1"/>
</dbReference>
<dbReference type="CDD" id="cd00035">
    <property type="entry name" value="ChtBD1"/>
    <property type="match status" value="1"/>
</dbReference>
<dbReference type="Gene3D" id="3.30.20.10">
    <property type="entry name" value="Endochitinase, domain 2"/>
    <property type="match status" value="1"/>
</dbReference>
<dbReference type="GO" id="GO:0008843">
    <property type="term" value="F:endochitinase activity"/>
    <property type="evidence" value="ECO:0007669"/>
    <property type="project" value="UniProtKB-EC"/>
</dbReference>
<evidence type="ECO:0000256" key="6">
    <source>
        <dbReference type="ARBA" id="ARBA00022801"/>
    </source>
</evidence>
<evidence type="ECO:0000256" key="13">
    <source>
        <dbReference type="PROSITE-ProRule" id="PRU00261"/>
    </source>
</evidence>
<dbReference type="CDD" id="cd00325">
    <property type="entry name" value="chitinase_GH19"/>
    <property type="match status" value="1"/>
</dbReference>
<dbReference type="SUPFAM" id="SSF53955">
    <property type="entry name" value="Lysozyme-like"/>
    <property type="match status" value="1"/>
</dbReference>
<dbReference type="InterPro" id="IPR023346">
    <property type="entry name" value="Lysozyme-like_dom_sf"/>
</dbReference>
<dbReference type="InterPro" id="IPR016283">
    <property type="entry name" value="Glyco_hydro_19"/>
</dbReference>
<dbReference type="SUPFAM" id="SSF57016">
    <property type="entry name" value="Plant lectins/antimicrobial peptides"/>
    <property type="match status" value="1"/>
</dbReference>
<keyword evidence="9 13" id="KW-1015">Disulfide bond</keyword>
<evidence type="ECO:0000256" key="1">
    <source>
        <dbReference type="ARBA" id="ARBA00000822"/>
    </source>
</evidence>
<comment type="function">
    <text evidence="2">Defense against chitin-containing fungal pathogens.</text>
</comment>
<evidence type="ECO:0000256" key="2">
    <source>
        <dbReference type="ARBA" id="ARBA00003102"/>
    </source>
</evidence>
<evidence type="ECO:0000256" key="12">
    <source>
        <dbReference type="ARBA" id="ARBA00023326"/>
    </source>
</evidence>
<dbReference type="InterPro" id="IPR001002">
    <property type="entry name" value="Chitin-bd_1"/>
</dbReference>
<keyword evidence="6 16" id="KW-0378">Hydrolase</keyword>
<feature type="signal peptide" evidence="14">
    <location>
        <begin position="1"/>
        <end position="26"/>
    </location>
</feature>
<evidence type="ECO:0000256" key="10">
    <source>
        <dbReference type="ARBA" id="ARBA00023277"/>
    </source>
</evidence>
<evidence type="ECO:0000259" key="15">
    <source>
        <dbReference type="PROSITE" id="PS50941"/>
    </source>
</evidence>
<dbReference type="Gene3D" id="1.10.530.10">
    <property type="match status" value="1"/>
</dbReference>
<comment type="catalytic activity">
    <reaction evidence="1">
        <text>Random endo-hydrolysis of N-acetyl-beta-D-glucosaminide (1-&gt;4)-beta-linkages in chitin and chitodextrins.</text>
        <dbReference type="EC" id="3.2.1.14"/>
    </reaction>
</comment>
<dbReference type="PANTHER" id="PTHR22595:SF197">
    <property type="entry name" value="CHITINASE FAMILY PROTEIN"/>
    <property type="match status" value="1"/>
</dbReference>
<dbReference type="InterPro" id="IPR000726">
    <property type="entry name" value="Glyco_hydro_19_cat"/>
</dbReference>
<dbReference type="PIRSF" id="PIRSF001060">
    <property type="entry name" value="Endochitinase"/>
    <property type="match status" value="1"/>
</dbReference>
<evidence type="ECO:0000256" key="3">
    <source>
        <dbReference type="ARBA" id="ARBA00003728"/>
    </source>
</evidence>
<accession>A0ABU6QLZ8</accession>
<feature type="disulfide bond" evidence="13">
    <location>
        <begin position="31"/>
        <end position="43"/>
    </location>
</feature>
<dbReference type="PANTHER" id="PTHR22595">
    <property type="entry name" value="CHITINASE-RELATED"/>
    <property type="match status" value="1"/>
</dbReference>
<feature type="chain" id="PRO_5045214862" description="chitinase" evidence="14">
    <location>
        <begin position="27"/>
        <end position="279"/>
    </location>
</feature>
<comment type="function">
    <text evidence="3">Defense against chitin-containing fungal and bacterial pathogens.</text>
</comment>
<keyword evidence="17" id="KW-1185">Reference proteome</keyword>
<dbReference type="PROSITE" id="PS50941">
    <property type="entry name" value="CHIT_BIND_I_2"/>
    <property type="match status" value="1"/>
</dbReference>
<dbReference type="EMBL" id="JASCZI010000670">
    <property type="protein sequence ID" value="MED6112915.1"/>
    <property type="molecule type" value="Genomic_DNA"/>
</dbReference>
<keyword evidence="11 16" id="KW-0326">Glycosidase</keyword>
<comment type="caution">
    <text evidence="16">The sequence shown here is derived from an EMBL/GenBank/DDBJ whole genome shotgun (WGS) entry which is preliminary data.</text>
</comment>
<dbReference type="InterPro" id="IPR036861">
    <property type="entry name" value="Endochitinase-like_sf"/>
</dbReference>
<reference evidence="16 17" key="1">
    <citation type="journal article" date="2023" name="Plants (Basel)">
        <title>Bridging the Gap: Combining Genomics and Transcriptomics Approaches to Understand Stylosanthes scabra, an Orphan Legume from the Brazilian Caatinga.</title>
        <authorList>
            <person name="Ferreira-Neto J.R.C."/>
            <person name="da Silva M.D."/>
            <person name="Binneck E."/>
            <person name="de Melo N.F."/>
            <person name="da Silva R.H."/>
            <person name="de Melo A.L.T.M."/>
            <person name="Pandolfi V."/>
            <person name="Bustamante F.O."/>
            <person name="Brasileiro-Vidal A.C."/>
            <person name="Benko-Iseppon A.M."/>
        </authorList>
    </citation>
    <scope>NUCLEOTIDE SEQUENCE [LARGE SCALE GENOMIC DNA]</scope>
    <source>
        <tissue evidence="16">Leaves</tissue>
    </source>
</reference>
<proteinExistence type="predicted"/>
<keyword evidence="5 13" id="KW-0147">Chitin-binding</keyword>
<evidence type="ECO:0000256" key="11">
    <source>
        <dbReference type="ARBA" id="ARBA00023295"/>
    </source>
</evidence>
<evidence type="ECO:0000256" key="14">
    <source>
        <dbReference type="SAM" id="SignalP"/>
    </source>
</evidence>
<dbReference type="Pfam" id="PF00187">
    <property type="entry name" value="Chitin_bind_1"/>
    <property type="match status" value="1"/>
</dbReference>
<dbReference type="SMART" id="SM00270">
    <property type="entry name" value="ChtBD1"/>
    <property type="match status" value="1"/>
</dbReference>
<evidence type="ECO:0000256" key="8">
    <source>
        <dbReference type="ARBA" id="ARBA00023024"/>
    </source>
</evidence>
<dbReference type="PROSITE" id="PS00773">
    <property type="entry name" value="CHITINASE_19_1"/>
    <property type="match status" value="1"/>
</dbReference>
<keyword evidence="14" id="KW-0732">Signal</keyword>
<protein>
    <recommendedName>
        <fullName evidence="4">chitinase</fullName>
        <ecNumber evidence="4">3.2.1.14</ecNumber>
    </recommendedName>
</protein>
<keyword evidence="10" id="KW-0119">Carbohydrate metabolism</keyword>
<evidence type="ECO:0000313" key="17">
    <source>
        <dbReference type="Proteomes" id="UP001341840"/>
    </source>
</evidence>
<evidence type="ECO:0000313" key="16">
    <source>
        <dbReference type="EMBL" id="MED6112915.1"/>
    </source>
</evidence>
<comment type="caution">
    <text evidence="13">Lacks conserved residue(s) required for the propagation of feature annotation.</text>
</comment>
<evidence type="ECO:0000256" key="4">
    <source>
        <dbReference type="ARBA" id="ARBA00012729"/>
    </source>
</evidence>
<name>A0ABU6QLZ8_9FABA</name>
<dbReference type="InterPro" id="IPR018371">
    <property type="entry name" value="Chitin-binding_1_CS"/>
</dbReference>
<gene>
    <name evidence="16" type="primary">EP3_6</name>
    <name evidence="16" type="ORF">PIB30_066139</name>
</gene>
<evidence type="ECO:0000256" key="5">
    <source>
        <dbReference type="ARBA" id="ARBA00022669"/>
    </source>
</evidence>
<organism evidence="16 17">
    <name type="scientific">Stylosanthes scabra</name>
    <dbReference type="NCBI Taxonomy" id="79078"/>
    <lineage>
        <taxon>Eukaryota</taxon>
        <taxon>Viridiplantae</taxon>
        <taxon>Streptophyta</taxon>
        <taxon>Embryophyta</taxon>
        <taxon>Tracheophyta</taxon>
        <taxon>Spermatophyta</taxon>
        <taxon>Magnoliopsida</taxon>
        <taxon>eudicotyledons</taxon>
        <taxon>Gunneridae</taxon>
        <taxon>Pentapetalae</taxon>
        <taxon>rosids</taxon>
        <taxon>fabids</taxon>
        <taxon>Fabales</taxon>
        <taxon>Fabaceae</taxon>
        <taxon>Papilionoideae</taxon>
        <taxon>50 kb inversion clade</taxon>
        <taxon>dalbergioids sensu lato</taxon>
        <taxon>Dalbergieae</taxon>
        <taxon>Pterocarpus clade</taxon>
        <taxon>Stylosanthes</taxon>
    </lineage>
</organism>
<dbReference type="Gene3D" id="3.30.60.10">
    <property type="entry name" value="Endochitinase-like"/>
    <property type="match status" value="1"/>
</dbReference>
<feature type="domain" description="Chitin-binding type-1" evidence="15">
    <location>
        <begin position="26"/>
        <end position="61"/>
    </location>
</feature>
<keyword evidence="7" id="KW-0611">Plant defense</keyword>
<keyword evidence="12" id="KW-0624">Polysaccharide degradation</keyword>
<evidence type="ECO:0000256" key="7">
    <source>
        <dbReference type="ARBA" id="ARBA00022821"/>
    </source>
</evidence>
<dbReference type="EC" id="3.2.1.14" evidence="4"/>
<evidence type="ECO:0000256" key="9">
    <source>
        <dbReference type="ARBA" id="ARBA00023157"/>
    </source>
</evidence>
<feature type="disulfide bond" evidence="13">
    <location>
        <begin position="36"/>
        <end position="50"/>
    </location>
</feature>
<dbReference type="Proteomes" id="UP001341840">
    <property type="component" value="Unassembled WGS sequence"/>
</dbReference>
<dbReference type="Pfam" id="PF00182">
    <property type="entry name" value="Glyco_hydro_19"/>
    <property type="match status" value="2"/>
</dbReference>